<keyword evidence="3" id="KW-1185">Reference proteome</keyword>
<dbReference type="RefSeq" id="WP_238466226.1">
    <property type="nucleotide sequence ID" value="NZ_JAKLJA010000023.1"/>
</dbReference>
<sequence length="203" mass="22708">MKYQIGRNIAGGGELPEDKEGSRVTAQRKARIKAGWTEIKVWAASHDDVQKIREFSEELRMNTLRHNIRQIGRSRNTPPEVIDLAVKAISNQGSNEYTTPSGATLTLLTGLAQQNRLNDLNAVVDMFRVAHPGNVRFVSASVPAKVMSSNVPHRLDLRAAERIMRWQSAHPDWAKQVEAALETFTLEEWAERAVAEMQAIDLA</sequence>
<proteinExistence type="predicted"/>
<evidence type="ECO:0000256" key="1">
    <source>
        <dbReference type="SAM" id="MobiDB-lite"/>
    </source>
</evidence>
<comment type="caution">
    <text evidence="2">The sequence shown here is derived from an EMBL/GenBank/DDBJ whole genome shotgun (WGS) entry which is preliminary data.</text>
</comment>
<name>A0A9X1RWI8_9BURK</name>
<evidence type="ECO:0000313" key="3">
    <source>
        <dbReference type="Proteomes" id="UP001139308"/>
    </source>
</evidence>
<dbReference type="Proteomes" id="UP001139308">
    <property type="component" value="Unassembled WGS sequence"/>
</dbReference>
<gene>
    <name evidence="2" type="ORF">L5014_23760</name>
</gene>
<evidence type="ECO:0000313" key="2">
    <source>
        <dbReference type="EMBL" id="MCG5076354.1"/>
    </source>
</evidence>
<organism evidence="2 3">
    <name type="scientific">Paraburkholderia tagetis</name>
    <dbReference type="NCBI Taxonomy" id="2913261"/>
    <lineage>
        <taxon>Bacteria</taxon>
        <taxon>Pseudomonadati</taxon>
        <taxon>Pseudomonadota</taxon>
        <taxon>Betaproteobacteria</taxon>
        <taxon>Burkholderiales</taxon>
        <taxon>Burkholderiaceae</taxon>
        <taxon>Paraburkholderia</taxon>
    </lineage>
</organism>
<protein>
    <submittedName>
        <fullName evidence="2">Uncharacterized protein</fullName>
    </submittedName>
</protein>
<dbReference type="AlphaFoldDB" id="A0A9X1RWI8"/>
<reference evidence="2" key="1">
    <citation type="submission" date="2022-01" db="EMBL/GenBank/DDBJ databases">
        <title>Genome sequence and assembly of Parabukholderia sp. RG36.</title>
        <authorList>
            <person name="Chhetri G."/>
        </authorList>
    </citation>
    <scope>NUCLEOTIDE SEQUENCE</scope>
    <source>
        <strain evidence="2">RG36</strain>
    </source>
</reference>
<dbReference type="EMBL" id="JAKLJA010000023">
    <property type="protein sequence ID" value="MCG5076354.1"/>
    <property type="molecule type" value="Genomic_DNA"/>
</dbReference>
<accession>A0A9X1RWI8</accession>
<feature type="region of interest" description="Disordered" evidence="1">
    <location>
        <begin position="1"/>
        <end position="23"/>
    </location>
</feature>